<sequence length="198" mass="20747">MPDMPADGVPHAPGPIGFPPPPAALSPWPSPVPPASRTPSRWPGFVALAIALVAVGLAVAGWFRPEPRADVSPTPSTPHFTDQQVADAKANICATQEQVHQVVSINTNRQNPVPGDEIGRIAVAAHARLALFDGGAYLLDRLVAEPATPTDLANSVRALANSLQELAIGSMADNPDSIQDALRNRIGAETEAVDRLCK</sequence>
<reference evidence="3" key="1">
    <citation type="submission" date="2019-05" db="EMBL/GenBank/DDBJ databases">
        <authorList>
            <person name="Naeem R."/>
            <person name="Antony C."/>
            <person name="Guan Q."/>
        </authorList>
    </citation>
    <scope>NUCLEOTIDE SEQUENCE</scope>
    <source>
        <strain evidence="3">2</strain>
    </source>
</reference>
<evidence type="ECO:0000256" key="2">
    <source>
        <dbReference type="SAM" id="Phobius"/>
    </source>
</evidence>
<keyword evidence="2" id="KW-0812">Transmembrane</keyword>
<dbReference type="AlphaFoldDB" id="A0A653EDH2"/>
<keyword evidence="2" id="KW-1133">Transmembrane helix</keyword>
<accession>A0A653EDH2</accession>
<feature type="region of interest" description="Disordered" evidence="1">
    <location>
        <begin position="1"/>
        <end position="22"/>
    </location>
</feature>
<keyword evidence="2" id="KW-0472">Membrane</keyword>
<feature type="compositionally biased region" description="Pro residues" evidence="1">
    <location>
        <begin position="12"/>
        <end position="22"/>
    </location>
</feature>
<proteinExistence type="predicted"/>
<evidence type="ECO:0000256" key="1">
    <source>
        <dbReference type="SAM" id="MobiDB-lite"/>
    </source>
</evidence>
<feature type="transmembrane region" description="Helical" evidence="2">
    <location>
        <begin position="42"/>
        <end position="63"/>
    </location>
</feature>
<evidence type="ECO:0000313" key="3">
    <source>
        <dbReference type="EMBL" id="VTO95586.1"/>
    </source>
</evidence>
<organism evidence="3">
    <name type="scientific">Mycobacterium riyadhense</name>
    <dbReference type="NCBI Taxonomy" id="486698"/>
    <lineage>
        <taxon>Bacteria</taxon>
        <taxon>Bacillati</taxon>
        <taxon>Actinomycetota</taxon>
        <taxon>Actinomycetes</taxon>
        <taxon>Mycobacteriales</taxon>
        <taxon>Mycobacteriaceae</taxon>
        <taxon>Mycobacterium</taxon>
    </lineage>
</organism>
<dbReference type="EMBL" id="LR589068">
    <property type="protein sequence ID" value="VTO95586.1"/>
    <property type="molecule type" value="Genomic_DNA"/>
</dbReference>
<protein>
    <recommendedName>
        <fullName evidence="4">Alanine and proline rich membrane protein</fullName>
    </recommendedName>
</protein>
<evidence type="ECO:0008006" key="4">
    <source>
        <dbReference type="Google" id="ProtNLM"/>
    </source>
</evidence>
<name>A0A653EDH2_9MYCO</name>
<gene>
    <name evidence="3" type="ORF">BIN_B_01067</name>
</gene>